<feature type="transmembrane region" description="Helical" evidence="7">
    <location>
        <begin position="238"/>
        <end position="258"/>
    </location>
</feature>
<comment type="caution">
    <text evidence="9">The sequence shown here is derived from an EMBL/GenBank/DDBJ whole genome shotgun (WGS) entry which is preliminary data.</text>
</comment>
<keyword evidence="5 7" id="KW-1133">Transmembrane helix</keyword>
<feature type="transmembrane region" description="Helical" evidence="7">
    <location>
        <begin position="136"/>
        <end position="159"/>
    </location>
</feature>
<dbReference type="InterPro" id="IPR035906">
    <property type="entry name" value="MetI-like_sf"/>
</dbReference>
<feature type="transmembrane region" description="Helical" evidence="7">
    <location>
        <begin position="67"/>
        <end position="91"/>
    </location>
</feature>
<feature type="transmembrane region" description="Helical" evidence="7">
    <location>
        <begin position="180"/>
        <end position="205"/>
    </location>
</feature>
<evidence type="ECO:0000256" key="7">
    <source>
        <dbReference type="RuleBase" id="RU363032"/>
    </source>
</evidence>
<evidence type="ECO:0000313" key="10">
    <source>
        <dbReference type="Proteomes" id="UP001500665"/>
    </source>
</evidence>
<evidence type="ECO:0000256" key="4">
    <source>
        <dbReference type="ARBA" id="ARBA00022692"/>
    </source>
</evidence>
<dbReference type="InterPro" id="IPR000515">
    <property type="entry name" value="MetI-like"/>
</dbReference>
<dbReference type="RefSeq" id="WP_344242726.1">
    <property type="nucleotide sequence ID" value="NZ_BAAAHH010000018.1"/>
</dbReference>
<evidence type="ECO:0000313" key="9">
    <source>
        <dbReference type="EMBL" id="GAA0956889.1"/>
    </source>
</evidence>
<feature type="transmembrane region" description="Helical" evidence="7">
    <location>
        <begin position="9"/>
        <end position="30"/>
    </location>
</feature>
<dbReference type="CDD" id="cd06261">
    <property type="entry name" value="TM_PBP2"/>
    <property type="match status" value="1"/>
</dbReference>
<evidence type="ECO:0000256" key="2">
    <source>
        <dbReference type="ARBA" id="ARBA00022448"/>
    </source>
</evidence>
<evidence type="ECO:0000256" key="3">
    <source>
        <dbReference type="ARBA" id="ARBA00022475"/>
    </source>
</evidence>
<evidence type="ECO:0000256" key="6">
    <source>
        <dbReference type="ARBA" id="ARBA00023136"/>
    </source>
</evidence>
<dbReference type="Pfam" id="PF00528">
    <property type="entry name" value="BPD_transp_1"/>
    <property type="match status" value="1"/>
</dbReference>
<keyword evidence="10" id="KW-1185">Reference proteome</keyword>
<gene>
    <name evidence="9" type="ORF">GCM10009550_43450</name>
</gene>
<proteinExistence type="inferred from homology"/>
<keyword evidence="6 7" id="KW-0472">Membrane</keyword>
<protein>
    <submittedName>
        <fullName evidence="9">Carbohydrate ABC transporter permease</fullName>
    </submittedName>
</protein>
<feature type="transmembrane region" description="Helical" evidence="7">
    <location>
        <begin position="103"/>
        <end position="124"/>
    </location>
</feature>
<accession>A0ABP4BYF2</accession>
<keyword evidence="2 7" id="KW-0813">Transport</keyword>
<dbReference type="Proteomes" id="UP001500665">
    <property type="component" value="Unassembled WGS sequence"/>
</dbReference>
<keyword evidence="3" id="KW-1003">Cell membrane</keyword>
<feature type="domain" description="ABC transmembrane type-1" evidence="8">
    <location>
        <begin position="68"/>
        <end position="259"/>
    </location>
</feature>
<reference evidence="10" key="1">
    <citation type="journal article" date="2019" name="Int. J. Syst. Evol. Microbiol.">
        <title>The Global Catalogue of Microorganisms (GCM) 10K type strain sequencing project: providing services to taxonomists for standard genome sequencing and annotation.</title>
        <authorList>
            <consortium name="The Broad Institute Genomics Platform"/>
            <consortium name="The Broad Institute Genome Sequencing Center for Infectious Disease"/>
            <person name="Wu L."/>
            <person name="Ma J."/>
        </authorList>
    </citation>
    <scope>NUCLEOTIDE SEQUENCE [LARGE SCALE GENOMIC DNA]</scope>
    <source>
        <strain evidence="10">JCM 10696</strain>
    </source>
</reference>
<dbReference type="EMBL" id="BAAAHH010000018">
    <property type="protein sequence ID" value="GAA0956889.1"/>
    <property type="molecule type" value="Genomic_DNA"/>
</dbReference>
<comment type="similarity">
    <text evidence="7">Belongs to the binding-protein-dependent transport system permease family.</text>
</comment>
<evidence type="ECO:0000256" key="1">
    <source>
        <dbReference type="ARBA" id="ARBA00004651"/>
    </source>
</evidence>
<sequence>MRRYTARTALLESVMVLAGLVFAFPIYVLVNLSVRGADDASSPVAPTLSPTLANYAEAWRAAGLASALANSVAVTVLSALVIIIVSAMAAYPLARATGRWPRWAFLLFALGLLLPAQLGMIPLYQSMRDLGLLGSVWSLVLFYCGLQVPFSVFLYTGFLRAVPAEYEDAAAVDGCGPVRAFFSVVLPLLRPVTGTVAILNAIFIWNDFLTPLLYLSGSSQQTVPVAVFQFVGQYVADWQLVFAGLVISVVPILAAYFLMQKRIIRGFAGGLKG</sequence>
<organism evidence="9 10">
    <name type="scientific">Actinocorallia libanotica</name>
    <dbReference type="NCBI Taxonomy" id="46162"/>
    <lineage>
        <taxon>Bacteria</taxon>
        <taxon>Bacillati</taxon>
        <taxon>Actinomycetota</taxon>
        <taxon>Actinomycetes</taxon>
        <taxon>Streptosporangiales</taxon>
        <taxon>Thermomonosporaceae</taxon>
        <taxon>Actinocorallia</taxon>
    </lineage>
</organism>
<dbReference type="SUPFAM" id="SSF161098">
    <property type="entry name" value="MetI-like"/>
    <property type="match status" value="1"/>
</dbReference>
<dbReference type="PROSITE" id="PS50928">
    <property type="entry name" value="ABC_TM1"/>
    <property type="match status" value="1"/>
</dbReference>
<keyword evidence="4 7" id="KW-0812">Transmembrane</keyword>
<evidence type="ECO:0000256" key="5">
    <source>
        <dbReference type="ARBA" id="ARBA00022989"/>
    </source>
</evidence>
<dbReference type="Gene3D" id="1.10.3720.10">
    <property type="entry name" value="MetI-like"/>
    <property type="match status" value="1"/>
</dbReference>
<dbReference type="PANTHER" id="PTHR43744:SF3">
    <property type="entry name" value="LACTOSE TRANSPORT SYSTEM PERMEASE PROTEIN LACG"/>
    <property type="match status" value="1"/>
</dbReference>
<name>A0ABP4BYF2_9ACTN</name>
<dbReference type="PANTHER" id="PTHR43744">
    <property type="entry name" value="ABC TRANSPORTER PERMEASE PROTEIN MG189-RELATED-RELATED"/>
    <property type="match status" value="1"/>
</dbReference>
<evidence type="ECO:0000259" key="8">
    <source>
        <dbReference type="PROSITE" id="PS50928"/>
    </source>
</evidence>
<comment type="subcellular location">
    <subcellularLocation>
        <location evidence="1 7">Cell membrane</location>
        <topology evidence="1 7">Multi-pass membrane protein</topology>
    </subcellularLocation>
</comment>